<keyword evidence="2" id="KW-0819">tRNA processing</keyword>
<dbReference type="GO" id="GO:0008616">
    <property type="term" value="P:tRNA queuosine(34) biosynthetic process"/>
    <property type="evidence" value="ECO:0007669"/>
    <property type="project" value="UniProtKB-KW"/>
</dbReference>
<dbReference type="InterPro" id="IPR003828">
    <property type="entry name" value="QueH"/>
</dbReference>
<keyword evidence="6" id="KW-0408">Iron</keyword>
<evidence type="ECO:0000256" key="5">
    <source>
        <dbReference type="ARBA" id="ARBA00023002"/>
    </source>
</evidence>
<evidence type="ECO:0000256" key="9">
    <source>
        <dbReference type="ARBA" id="ARBA00023284"/>
    </source>
</evidence>
<evidence type="ECO:0000256" key="3">
    <source>
        <dbReference type="ARBA" id="ARBA00022723"/>
    </source>
</evidence>
<accession>A0A7S4J4P6</accession>
<protein>
    <recommendedName>
        <fullName evidence="12">Epoxyqueuosine reductase</fullName>
    </recommendedName>
</protein>
<feature type="coiled-coil region" evidence="10">
    <location>
        <begin position="339"/>
        <end position="366"/>
    </location>
</feature>
<evidence type="ECO:0000256" key="1">
    <source>
        <dbReference type="ARBA" id="ARBA00022485"/>
    </source>
</evidence>
<dbReference type="GO" id="GO:0051539">
    <property type="term" value="F:4 iron, 4 sulfur cluster binding"/>
    <property type="evidence" value="ECO:0007669"/>
    <property type="project" value="UniProtKB-KW"/>
</dbReference>
<keyword evidence="9" id="KW-0676">Redox-active center</keyword>
<dbReference type="PANTHER" id="PTHR36701:SF1">
    <property type="entry name" value="EPOXYQUEUOSINE REDUCTASE QUEH"/>
    <property type="match status" value="1"/>
</dbReference>
<dbReference type="SUPFAM" id="SSF52402">
    <property type="entry name" value="Adenine nucleotide alpha hydrolases-like"/>
    <property type="match status" value="1"/>
</dbReference>
<keyword evidence="3" id="KW-0479">Metal-binding</keyword>
<gene>
    <name evidence="11" type="ORF">OAUR00152_LOCUS21466</name>
</gene>
<reference evidence="11" key="1">
    <citation type="submission" date="2021-01" db="EMBL/GenBank/DDBJ databases">
        <authorList>
            <person name="Corre E."/>
            <person name="Pelletier E."/>
            <person name="Niang G."/>
            <person name="Scheremetjew M."/>
            <person name="Finn R."/>
            <person name="Kale V."/>
            <person name="Holt S."/>
            <person name="Cochrane G."/>
            <person name="Meng A."/>
            <person name="Brown T."/>
            <person name="Cohen L."/>
        </authorList>
    </citation>
    <scope>NUCLEOTIDE SEQUENCE</scope>
    <source>
        <strain evidence="11">Isolate 1302-5</strain>
    </source>
</reference>
<evidence type="ECO:0008006" key="12">
    <source>
        <dbReference type="Google" id="ProtNLM"/>
    </source>
</evidence>
<keyword evidence="4" id="KW-0671">Queuosine biosynthesis</keyword>
<dbReference type="Pfam" id="PF02677">
    <property type="entry name" value="QueH"/>
    <property type="match status" value="1"/>
</dbReference>
<dbReference type="GO" id="GO:0016491">
    <property type="term" value="F:oxidoreductase activity"/>
    <property type="evidence" value="ECO:0007669"/>
    <property type="project" value="UniProtKB-KW"/>
</dbReference>
<evidence type="ECO:0000256" key="10">
    <source>
        <dbReference type="SAM" id="Coils"/>
    </source>
</evidence>
<evidence type="ECO:0000256" key="7">
    <source>
        <dbReference type="ARBA" id="ARBA00023014"/>
    </source>
</evidence>
<dbReference type="EMBL" id="HBKQ01031546">
    <property type="protein sequence ID" value="CAE2251286.1"/>
    <property type="molecule type" value="Transcribed_RNA"/>
</dbReference>
<proteinExistence type="inferred from homology"/>
<dbReference type="HAMAP" id="MF_02089">
    <property type="entry name" value="QueH"/>
    <property type="match status" value="1"/>
</dbReference>
<sequence length="375" mass="42482">MALRHLRSLVNRRWPTPTSLLAVRRASNSTTVSGAGLNKTPSSCASCPKVVPPATGEDMEKGTGLSYSEGAKLPAEAPEWALAASERLRDRLKSGSLGRRVIPPKGVRKVLLHSCCAPCSGAMVEEMCASEVLDEVVVFFYNPNIHPRKEYEIRKEENKKFCSKIGVEFVDCDYDPENWYERMKGMEFDPERGRRCTECFDMRMERAALYAHENGFDAIATTNATSRWKDAKQVDSSGDRAAARYESLKYWAHDWQSDEMTLRKYQVSANEHFYKQEYCGCSYSLRDSNEWRKANGIPNIKIGGEVAGLGDRYFSDPLVDASEESQDVVDEFFAQANEIAEAGNNVQERKKKLQIYKDRRKNEKDDGVFDGLNNW</sequence>
<evidence type="ECO:0000256" key="4">
    <source>
        <dbReference type="ARBA" id="ARBA00022785"/>
    </source>
</evidence>
<keyword evidence="7" id="KW-0411">Iron-sulfur</keyword>
<evidence type="ECO:0000256" key="6">
    <source>
        <dbReference type="ARBA" id="ARBA00023004"/>
    </source>
</evidence>
<dbReference type="PANTHER" id="PTHR36701">
    <property type="entry name" value="EPOXYQUEUOSINE REDUCTASE QUEH"/>
    <property type="match status" value="1"/>
</dbReference>
<evidence type="ECO:0000256" key="8">
    <source>
        <dbReference type="ARBA" id="ARBA00023157"/>
    </source>
</evidence>
<evidence type="ECO:0000313" key="11">
    <source>
        <dbReference type="EMBL" id="CAE2251286.1"/>
    </source>
</evidence>
<organism evidence="11">
    <name type="scientific">Odontella aurita</name>
    <dbReference type="NCBI Taxonomy" id="265563"/>
    <lineage>
        <taxon>Eukaryota</taxon>
        <taxon>Sar</taxon>
        <taxon>Stramenopiles</taxon>
        <taxon>Ochrophyta</taxon>
        <taxon>Bacillariophyta</taxon>
        <taxon>Mediophyceae</taxon>
        <taxon>Biddulphiophycidae</taxon>
        <taxon>Eupodiscales</taxon>
        <taxon>Odontellaceae</taxon>
        <taxon>Odontella</taxon>
    </lineage>
</organism>
<dbReference type="AlphaFoldDB" id="A0A7S4J4P6"/>
<name>A0A7S4J4P6_9STRA</name>
<evidence type="ECO:0000256" key="2">
    <source>
        <dbReference type="ARBA" id="ARBA00022694"/>
    </source>
</evidence>
<dbReference type="GO" id="GO:0046872">
    <property type="term" value="F:metal ion binding"/>
    <property type="evidence" value="ECO:0007669"/>
    <property type="project" value="UniProtKB-KW"/>
</dbReference>
<keyword evidence="1" id="KW-0004">4Fe-4S</keyword>
<keyword evidence="8" id="KW-1015">Disulfide bond</keyword>
<keyword evidence="5" id="KW-0560">Oxidoreductase</keyword>
<keyword evidence="10" id="KW-0175">Coiled coil</keyword>